<dbReference type="RefSeq" id="WP_330974321.1">
    <property type="nucleotide sequence ID" value="NZ_JAZGLY010000003.1"/>
</dbReference>
<evidence type="ECO:0000256" key="8">
    <source>
        <dbReference type="SAM" id="Phobius"/>
    </source>
</evidence>
<evidence type="ECO:0000256" key="2">
    <source>
        <dbReference type="ARBA" id="ARBA00022475"/>
    </source>
</evidence>
<keyword evidence="11" id="KW-1185">Reference proteome</keyword>
<evidence type="ECO:0000313" key="11">
    <source>
        <dbReference type="Proteomes" id="UP001357452"/>
    </source>
</evidence>
<keyword evidence="4" id="KW-0547">Nucleotide-binding</keyword>
<dbReference type="Pfam" id="PF01966">
    <property type="entry name" value="HD"/>
    <property type="match status" value="1"/>
</dbReference>
<feature type="domain" description="HD/PDEase" evidence="9">
    <location>
        <begin position="26"/>
        <end position="140"/>
    </location>
</feature>
<dbReference type="Proteomes" id="UP001357452">
    <property type="component" value="Unassembled WGS sequence"/>
</dbReference>
<keyword evidence="5 8" id="KW-1133">Transmembrane helix</keyword>
<evidence type="ECO:0000256" key="6">
    <source>
        <dbReference type="ARBA" id="ARBA00023118"/>
    </source>
</evidence>
<dbReference type="InterPro" id="IPR003607">
    <property type="entry name" value="HD/PDEase_dom"/>
</dbReference>
<feature type="transmembrane region" description="Helical" evidence="8">
    <location>
        <begin position="270"/>
        <end position="290"/>
    </location>
</feature>
<keyword evidence="7 8" id="KW-0472">Membrane</keyword>
<accession>A0ABU7RFZ9</accession>
<proteinExistence type="predicted"/>
<gene>
    <name evidence="10" type="ORF">V2H41_06470</name>
</gene>
<comment type="subcellular location">
    <subcellularLocation>
        <location evidence="1">Cell membrane</location>
    </subcellularLocation>
</comment>
<dbReference type="InterPro" id="IPR043760">
    <property type="entry name" value="PycTM_dom"/>
</dbReference>
<feature type="transmembrane region" description="Helical" evidence="8">
    <location>
        <begin position="365"/>
        <end position="388"/>
    </location>
</feature>
<dbReference type="EMBL" id="JAZGLY010000003">
    <property type="protein sequence ID" value="MEE6186912.1"/>
    <property type="molecule type" value="Genomic_DNA"/>
</dbReference>
<keyword evidence="3 8" id="KW-0812">Transmembrane</keyword>
<keyword evidence="6" id="KW-0051">Antiviral defense</keyword>
<keyword evidence="2" id="KW-1003">Cell membrane</keyword>
<dbReference type="SMART" id="SM00471">
    <property type="entry name" value="HDc"/>
    <property type="match status" value="1"/>
</dbReference>
<evidence type="ECO:0000256" key="3">
    <source>
        <dbReference type="ARBA" id="ARBA00022692"/>
    </source>
</evidence>
<evidence type="ECO:0000256" key="1">
    <source>
        <dbReference type="ARBA" id="ARBA00004236"/>
    </source>
</evidence>
<dbReference type="Pfam" id="PF18967">
    <property type="entry name" value="PycTM"/>
    <property type="match status" value="1"/>
</dbReference>
<evidence type="ECO:0000256" key="5">
    <source>
        <dbReference type="ARBA" id="ARBA00022989"/>
    </source>
</evidence>
<sequence length="389" mass="44537">MNFTSILEAAGAYAASYFKQHASEELLYHNYEHTVAVVNAASELNQHYQLSQQDNFIVLIAAWFHDLGYLTDPLNHEIASSSLAENFLKEKGVSPVIINEVKACILATKMPQQPQNLLQQIVCDADLSHFSKDSFAEKSKNLRKELRNRCGVDISKNLWRQQTICLMEMHQYHTEYARKHWDPKKLQNLKEQKAKESPIPIASDIPKKGGKKSERPEKGIETMFRVTSTNNQRLSDMADKKADILITVNSILLSAILSLLIRRLESHPHLIIPTIIILLVSAITLIYAILATRPKIPNGSFTQEDVDTQKVNLLFFGNFYKMDFEEYKKGMWKVMEDRNFLYGSLIKDIYSQGIVLGRKYKLLRIAYNVFMYGLMISIIAFLIAIFSIV</sequence>
<dbReference type="Gene3D" id="1.10.3210.10">
    <property type="entry name" value="Hypothetical protein af1432"/>
    <property type="match status" value="1"/>
</dbReference>
<comment type="caution">
    <text evidence="10">The sequence shown here is derived from an EMBL/GenBank/DDBJ whole genome shotgun (WGS) entry which is preliminary data.</text>
</comment>
<dbReference type="SUPFAM" id="SSF109604">
    <property type="entry name" value="HD-domain/PDEase-like"/>
    <property type="match status" value="1"/>
</dbReference>
<name>A0ABU7RFZ9_9BACT</name>
<evidence type="ECO:0000256" key="4">
    <source>
        <dbReference type="ARBA" id="ARBA00022741"/>
    </source>
</evidence>
<organism evidence="10 11">
    <name type="scientific">Niabella digestorum</name>
    <dbReference type="NCBI Taxonomy" id="3117701"/>
    <lineage>
        <taxon>Bacteria</taxon>
        <taxon>Pseudomonadati</taxon>
        <taxon>Bacteroidota</taxon>
        <taxon>Chitinophagia</taxon>
        <taxon>Chitinophagales</taxon>
        <taxon>Chitinophagaceae</taxon>
        <taxon>Niabella</taxon>
    </lineage>
</organism>
<evidence type="ECO:0000259" key="9">
    <source>
        <dbReference type="SMART" id="SM00471"/>
    </source>
</evidence>
<dbReference type="InterPro" id="IPR006674">
    <property type="entry name" value="HD_domain"/>
</dbReference>
<evidence type="ECO:0000313" key="10">
    <source>
        <dbReference type="EMBL" id="MEE6186912.1"/>
    </source>
</evidence>
<reference evidence="10 11" key="1">
    <citation type="submission" date="2024-01" db="EMBL/GenBank/DDBJ databases">
        <title>Niabella digestum sp. nov., isolated from waste digestion system.</title>
        <authorList>
            <person name="Zhang L."/>
        </authorList>
    </citation>
    <scope>NUCLEOTIDE SEQUENCE [LARGE SCALE GENOMIC DNA]</scope>
    <source>
        <strain evidence="10 11">A18</strain>
    </source>
</reference>
<evidence type="ECO:0000256" key="7">
    <source>
        <dbReference type="ARBA" id="ARBA00023136"/>
    </source>
</evidence>
<protein>
    <submittedName>
        <fullName evidence="10">Pycsar system effector family protein</fullName>
    </submittedName>
</protein>
<dbReference type="CDD" id="cd00077">
    <property type="entry name" value="HDc"/>
    <property type="match status" value="1"/>
</dbReference>